<protein>
    <submittedName>
        <fullName evidence="7">Superoxide reductase</fullName>
    </submittedName>
</protein>
<dbReference type="InterPro" id="IPR036073">
    <property type="entry name" value="Desulfoferrodoxin_Fe-bd_dom_sf"/>
</dbReference>
<feature type="domain" description="Desulfoferrodoxin ferrous iron-binding" evidence="6">
    <location>
        <begin position="12"/>
        <end position="111"/>
    </location>
</feature>
<dbReference type="Proteomes" id="UP000605144">
    <property type="component" value="Unassembled WGS sequence"/>
</dbReference>
<dbReference type="InterPro" id="IPR051233">
    <property type="entry name" value="Desulfoferrodoxin_SOR"/>
</dbReference>
<comment type="similarity">
    <text evidence="1">Belongs to the desulfoferrodoxin family.</text>
</comment>
<dbReference type="Gene3D" id="2.60.40.730">
    <property type="entry name" value="SOR catalytic domain"/>
    <property type="match status" value="1"/>
</dbReference>
<sequence length="118" mass="13525">MSCVDAKTIVEGTDFEKKHTPLIECKDVVKAGELFEVRIRSAGVDHPMDDDHFIQFIELKIGDITLTRVDLTQYVKPDVVLYVKAPSGEHKGHNMKLSAYMYCNLHGVWKYEKEVKIE</sequence>
<keyword evidence="4" id="KW-0249">Electron transport</keyword>
<keyword evidence="3" id="KW-0479">Metal-binding</keyword>
<keyword evidence="5" id="KW-0408">Iron</keyword>
<dbReference type="GO" id="GO:0005506">
    <property type="term" value="F:iron ion binding"/>
    <property type="evidence" value="ECO:0007669"/>
    <property type="project" value="InterPro"/>
</dbReference>
<evidence type="ECO:0000256" key="2">
    <source>
        <dbReference type="ARBA" id="ARBA00022448"/>
    </source>
</evidence>
<evidence type="ECO:0000313" key="7">
    <source>
        <dbReference type="EMBL" id="HIP16785.1"/>
    </source>
</evidence>
<keyword evidence="2" id="KW-0813">Transport</keyword>
<dbReference type="Pfam" id="PF01880">
    <property type="entry name" value="Desulfoferrodox"/>
    <property type="match status" value="1"/>
</dbReference>
<evidence type="ECO:0000256" key="3">
    <source>
        <dbReference type="ARBA" id="ARBA00022723"/>
    </source>
</evidence>
<dbReference type="EMBL" id="DQSV01000012">
    <property type="protein sequence ID" value="HIP16785.1"/>
    <property type="molecule type" value="Genomic_DNA"/>
</dbReference>
<evidence type="ECO:0000256" key="5">
    <source>
        <dbReference type="ARBA" id="ARBA00023004"/>
    </source>
</evidence>
<dbReference type="PANTHER" id="PTHR36541:SF1">
    <property type="entry name" value="SUPEROXIDE REDUCTASE-RELATED"/>
    <property type="match status" value="1"/>
</dbReference>
<gene>
    <name evidence="7" type="ORF">EYG76_00575</name>
</gene>
<accession>A0A832YRK3</accession>
<dbReference type="GO" id="GO:0016491">
    <property type="term" value="F:oxidoreductase activity"/>
    <property type="evidence" value="ECO:0007669"/>
    <property type="project" value="InterPro"/>
</dbReference>
<evidence type="ECO:0000256" key="4">
    <source>
        <dbReference type="ARBA" id="ARBA00022982"/>
    </source>
</evidence>
<dbReference type="NCBIfam" id="TIGR00332">
    <property type="entry name" value="neela_ferrous"/>
    <property type="match status" value="1"/>
</dbReference>
<dbReference type="PANTHER" id="PTHR36541">
    <property type="entry name" value="SUPEROXIDE REDUCTASE-RELATED"/>
    <property type="match status" value="1"/>
</dbReference>
<evidence type="ECO:0000256" key="1">
    <source>
        <dbReference type="ARBA" id="ARBA00005941"/>
    </source>
</evidence>
<comment type="caution">
    <text evidence="7">The sequence shown here is derived from an EMBL/GenBank/DDBJ whole genome shotgun (WGS) entry which is preliminary data.</text>
</comment>
<organism evidence="7 8">
    <name type="scientific">Methanothermococcus okinawensis</name>
    <dbReference type="NCBI Taxonomy" id="155863"/>
    <lineage>
        <taxon>Archaea</taxon>
        <taxon>Methanobacteriati</taxon>
        <taxon>Methanobacteriota</taxon>
        <taxon>Methanomada group</taxon>
        <taxon>Methanococci</taxon>
        <taxon>Methanococcales</taxon>
        <taxon>Methanococcaceae</taxon>
        <taxon>Methanothermococcus</taxon>
    </lineage>
</organism>
<dbReference type="InterPro" id="IPR002742">
    <property type="entry name" value="Desulfoferrodoxin_Fe-bd_dom"/>
</dbReference>
<reference evidence="7" key="1">
    <citation type="journal article" date="2020" name="ISME J.">
        <title>Gammaproteobacteria mediating utilization of methyl-, sulfur- and petroleum organic compounds in deep ocean hydrothermal plumes.</title>
        <authorList>
            <person name="Zhou Z."/>
            <person name="Liu Y."/>
            <person name="Pan J."/>
            <person name="Cron B.R."/>
            <person name="Toner B.M."/>
            <person name="Anantharaman K."/>
            <person name="Breier J.A."/>
            <person name="Dick G.J."/>
            <person name="Li M."/>
        </authorList>
    </citation>
    <scope>NUCLEOTIDE SEQUENCE</scope>
    <source>
        <strain evidence="7">SZUA-1385</strain>
    </source>
</reference>
<evidence type="ECO:0000313" key="8">
    <source>
        <dbReference type="Proteomes" id="UP000605144"/>
    </source>
</evidence>
<evidence type="ECO:0000259" key="6">
    <source>
        <dbReference type="Pfam" id="PF01880"/>
    </source>
</evidence>
<proteinExistence type="inferred from homology"/>
<dbReference type="AlphaFoldDB" id="A0A832YRK3"/>
<name>A0A832YRK3_9EURY</name>
<dbReference type="SUPFAM" id="SSF49367">
    <property type="entry name" value="Superoxide reductase-like"/>
    <property type="match status" value="1"/>
</dbReference>